<feature type="compositionally biased region" description="Polar residues" evidence="5">
    <location>
        <begin position="1"/>
        <end position="10"/>
    </location>
</feature>
<feature type="coiled-coil region" evidence="4">
    <location>
        <begin position="47"/>
        <end position="92"/>
    </location>
</feature>
<evidence type="ECO:0000256" key="5">
    <source>
        <dbReference type="SAM" id="MobiDB-lite"/>
    </source>
</evidence>
<dbReference type="Pfam" id="PF08423">
    <property type="entry name" value="Rad51"/>
    <property type="match status" value="1"/>
</dbReference>
<reference evidence="7" key="1">
    <citation type="journal article" date="2014" name="Front. Microbiol.">
        <title>High frequency of phylogenetically diverse reductive dehalogenase-homologous genes in deep subseafloor sedimentary metagenomes.</title>
        <authorList>
            <person name="Kawai M."/>
            <person name="Futagami T."/>
            <person name="Toyoda A."/>
            <person name="Takaki Y."/>
            <person name="Nishi S."/>
            <person name="Hori S."/>
            <person name="Arai W."/>
            <person name="Tsubouchi T."/>
            <person name="Morono Y."/>
            <person name="Uchiyama I."/>
            <person name="Ito T."/>
            <person name="Fujiyama A."/>
            <person name="Inagaki F."/>
            <person name="Takami H."/>
        </authorList>
    </citation>
    <scope>NUCLEOTIDE SEQUENCE</scope>
    <source>
        <strain evidence="7">Expedition CK06-06</strain>
    </source>
</reference>
<evidence type="ECO:0000256" key="1">
    <source>
        <dbReference type="ARBA" id="ARBA00022741"/>
    </source>
</evidence>
<gene>
    <name evidence="7" type="ORF">S12H4_29455</name>
</gene>
<dbReference type="Gene3D" id="3.40.50.300">
    <property type="entry name" value="P-loop containing nucleotide triphosphate hydrolases"/>
    <property type="match status" value="1"/>
</dbReference>
<dbReference type="GO" id="GO:0140664">
    <property type="term" value="F:ATP-dependent DNA damage sensor activity"/>
    <property type="evidence" value="ECO:0007669"/>
    <property type="project" value="InterPro"/>
</dbReference>
<dbReference type="InterPro" id="IPR010995">
    <property type="entry name" value="DNA_repair_Rad51/TF_NusA_a-hlx"/>
</dbReference>
<feature type="region of interest" description="Disordered" evidence="5">
    <location>
        <begin position="1"/>
        <end position="20"/>
    </location>
</feature>
<dbReference type="SUPFAM" id="SSF47794">
    <property type="entry name" value="Rad51 N-terminal domain-like"/>
    <property type="match status" value="1"/>
</dbReference>
<proteinExistence type="predicted"/>
<dbReference type="InterPro" id="IPR020588">
    <property type="entry name" value="RecA_ATP-bd"/>
</dbReference>
<dbReference type="PANTHER" id="PTHR22942">
    <property type="entry name" value="RECA/RAD51/RADA DNA STRAND-PAIRING FAMILY MEMBER"/>
    <property type="match status" value="1"/>
</dbReference>
<evidence type="ECO:0000256" key="4">
    <source>
        <dbReference type="SAM" id="Coils"/>
    </source>
</evidence>
<accession>X1SX92</accession>
<name>X1SX92_9ZZZZ</name>
<keyword evidence="2" id="KW-0067">ATP-binding</keyword>
<dbReference type="GO" id="GO:0006281">
    <property type="term" value="P:DNA repair"/>
    <property type="evidence" value="ECO:0007669"/>
    <property type="project" value="InterPro"/>
</dbReference>
<dbReference type="AlphaFoldDB" id="X1SX92"/>
<dbReference type="PANTHER" id="PTHR22942:SF30">
    <property type="entry name" value="MEIOTIC RECOMBINATION PROTEIN DMC1_LIM15 HOMOLOG"/>
    <property type="match status" value="1"/>
</dbReference>
<keyword evidence="1" id="KW-0547">Nucleotide-binding</keyword>
<dbReference type="GO" id="GO:0003677">
    <property type="term" value="F:DNA binding"/>
    <property type="evidence" value="ECO:0007669"/>
    <property type="project" value="UniProtKB-KW"/>
</dbReference>
<dbReference type="SUPFAM" id="SSF52540">
    <property type="entry name" value="P-loop containing nucleoside triphosphate hydrolases"/>
    <property type="match status" value="1"/>
</dbReference>
<organism evidence="7">
    <name type="scientific">marine sediment metagenome</name>
    <dbReference type="NCBI Taxonomy" id="412755"/>
    <lineage>
        <taxon>unclassified sequences</taxon>
        <taxon>metagenomes</taxon>
        <taxon>ecological metagenomes</taxon>
    </lineage>
</organism>
<evidence type="ECO:0000313" key="7">
    <source>
        <dbReference type="EMBL" id="GAI97553.1"/>
    </source>
</evidence>
<dbReference type="Pfam" id="PF14520">
    <property type="entry name" value="HHH_5"/>
    <property type="match status" value="1"/>
</dbReference>
<dbReference type="EMBL" id="BARW01016992">
    <property type="protein sequence ID" value="GAI97553.1"/>
    <property type="molecule type" value="Genomic_DNA"/>
</dbReference>
<comment type="caution">
    <text evidence="7">The sequence shown here is derived from an EMBL/GenBank/DDBJ whole genome shotgun (WGS) entry which is preliminary data.</text>
</comment>
<dbReference type="InterPro" id="IPR013632">
    <property type="entry name" value="Rad51_C"/>
</dbReference>
<feature type="non-terminal residue" evidence="7">
    <location>
        <position position="240"/>
    </location>
</feature>
<dbReference type="InterPro" id="IPR027417">
    <property type="entry name" value="P-loop_NTPase"/>
</dbReference>
<evidence type="ECO:0000259" key="6">
    <source>
        <dbReference type="PROSITE" id="PS50162"/>
    </source>
</evidence>
<keyword evidence="3" id="KW-0238">DNA-binding</keyword>
<evidence type="ECO:0000256" key="3">
    <source>
        <dbReference type="ARBA" id="ARBA00023125"/>
    </source>
</evidence>
<dbReference type="PROSITE" id="PS50162">
    <property type="entry name" value="RECA_2"/>
    <property type="match status" value="1"/>
</dbReference>
<dbReference type="GO" id="GO:0005524">
    <property type="term" value="F:ATP binding"/>
    <property type="evidence" value="ECO:0007669"/>
    <property type="project" value="UniProtKB-KW"/>
</dbReference>
<feature type="domain" description="RecA family profile 1" evidence="6">
    <location>
        <begin position="183"/>
        <end position="240"/>
    </location>
</feature>
<evidence type="ECO:0000256" key="2">
    <source>
        <dbReference type="ARBA" id="ARBA00022840"/>
    </source>
</evidence>
<dbReference type="Gene3D" id="1.10.150.20">
    <property type="entry name" value="5' to 3' exonuclease, C-terminal subdomain"/>
    <property type="match status" value="1"/>
</dbReference>
<sequence length="240" mass="26618">MAKASEMNNGGQSGNGEPYFCKECKRNHTKGKIYKDHLKFARFEIDKKEIDEESESNEKELDSEVEEIFEGLEEEEDEIIEAIEMEEELDSDSDSDSNEVIINDANICVEAVKKLPGVGEATLKKLIKAGFSSLESIAYTPPKIIQNESGLGDKTTAKLIKASMSQLKIGFKSAEDVWEYRKNISRITTSSQELDDLFGGGIETGCVVEFFGEFRTGKTQIAHQLCVNVQLPEEDGGLNG</sequence>
<protein>
    <recommendedName>
        <fullName evidence="6">RecA family profile 1 domain-containing protein</fullName>
    </recommendedName>
</protein>
<keyword evidence="4" id="KW-0175">Coiled coil</keyword>